<reference evidence="1" key="1">
    <citation type="submission" date="2020-03" db="EMBL/GenBank/DDBJ databases">
        <title>The deep terrestrial virosphere.</title>
        <authorList>
            <person name="Holmfeldt K."/>
            <person name="Nilsson E."/>
            <person name="Simone D."/>
            <person name="Lopez-Fernandez M."/>
            <person name="Wu X."/>
            <person name="de Brujin I."/>
            <person name="Lundin D."/>
            <person name="Andersson A."/>
            <person name="Bertilsson S."/>
            <person name="Dopson M."/>
        </authorList>
    </citation>
    <scope>NUCLEOTIDE SEQUENCE</scope>
    <source>
        <strain evidence="2">MM415A00845</strain>
        <strain evidence="1">TM448A01341</strain>
    </source>
</reference>
<protein>
    <recommendedName>
        <fullName evidence="3">PD-(D/E)XK nuclease superfamily protein</fullName>
    </recommendedName>
</protein>
<dbReference type="AlphaFoldDB" id="A0A6H1ZQ27"/>
<proteinExistence type="predicted"/>
<dbReference type="EMBL" id="MT144135">
    <property type="protein sequence ID" value="QJA49385.1"/>
    <property type="molecule type" value="Genomic_DNA"/>
</dbReference>
<accession>A0A6H1ZQ27</accession>
<dbReference type="Gene3D" id="3.90.320.10">
    <property type="match status" value="1"/>
</dbReference>
<dbReference type="InterPro" id="IPR011604">
    <property type="entry name" value="PDDEXK-like_dom_sf"/>
</dbReference>
<gene>
    <name evidence="2" type="ORF">MM415A00845_0013</name>
    <name evidence="1" type="ORF">TM448A01341_0004</name>
</gene>
<organism evidence="1">
    <name type="scientific">viral metagenome</name>
    <dbReference type="NCBI Taxonomy" id="1070528"/>
    <lineage>
        <taxon>unclassified sequences</taxon>
        <taxon>metagenomes</taxon>
        <taxon>organismal metagenomes</taxon>
    </lineage>
</organism>
<evidence type="ECO:0000313" key="2">
    <source>
        <dbReference type="EMBL" id="QJA79664.1"/>
    </source>
</evidence>
<evidence type="ECO:0000313" key="1">
    <source>
        <dbReference type="EMBL" id="QJA49385.1"/>
    </source>
</evidence>
<dbReference type="EMBL" id="MT142390">
    <property type="protein sequence ID" value="QJA79664.1"/>
    <property type="molecule type" value="Genomic_DNA"/>
</dbReference>
<evidence type="ECO:0008006" key="3">
    <source>
        <dbReference type="Google" id="ProtNLM"/>
    </source>
</evidence>
<name>A0A6H1ZQ27_9ZZZZ</name>
<sequence>MKIRRNTILRDTILDGFVAQNLPDRKIDEPWHVSDLIYCLRKSFWGRTDPLPPTPRQAMLFMTGKGLANELTGGEPEEEYTLDGIVGHPDYVKLYPPWEVKTTRKKVDDNPQSILEMKTWMEQIMCYMRMLKVTQFTLVEMGLMGDYKPPFPSLEVWELEETWDVIEANWQEMLRRRDVLEDAMKGLGLPPMSTLLDKKGGRWECRECAYLLRCSWIL</sequence>